<evidence type="ECO:0000259" key="1">
    <source>
        <dbReference type="Pfam" id="PF25462"/>
    </source>
</evidence>
<dbReference type="GO" id="GO:0034472">
    <property type="term" value="P:snRNA 3'-end processing"/>
    <property type="evidence" value="ECO:0007669"/>
    <property type="project" value="TreeGrafter"/>
</dbReference>
<evidence type="ECO:0000313" key="3">
    <source>
        <dbReference type="Proteomes" id="UP000269721"/>
    </source>
</evidence>
<reference evidence="3" key="1">
    <citation type="journal article" date="2018" name="Nat. Microbiol.">
        <title>Leveraging single-cell genomics to expand the fungal tree of life.</title>
        <authorList>
            <person name="Ahrendt S.R."/>
            <person name="Quandt C.A."/>
            <person name="Ciobanu D."/>
            <person name="Clum A."/>
            <person name="Salamov A."/>
            <person name="Andreopoulos B."/>
            <person name="Cheng J.F."/>
            <person name="Woyke T."/>
            <person name="Pelin A."/>
            <person name="Henrissat B."/>
            <person name="Reynolds N.K."/>
            <person name="Benny G.L."/>
            <person name="Smith M.E."/>
            <person name="James T.Y."/>
            <person name="Grigoriev I.V."/>
        </authorList>
    </citation>
    <scope>NUCLEOTIDE SEQUENCE [LARGE SCALE GENOMIC DNA]</scope>
</reference>
<dbReference type="InterPro" id="IPR057413">
    <property type="entry name" value="Beta-barrel_INTS6"/>
</dbReference>
<organism evidence="2 3">
    <name type="scientific">Blyttiomyces helicus</name>
    <dbReference type="NCBI Taxonomy" id="388810"/>
    <lineage>
        <taxon>Eukaryota</taxon>
        <taxon>Fungi</taxon>
        <taxon>Fungi incertae sedis</taxon>
        <taxon>Chytridiomycota</taxon>
        <taxon>Chytridiomycota incertae sedis</taxon>
        <taxon>Chytridiomycetes</taxon>
        <taxon>Chytridiomycetes incertae sedis</taxon>
        <taxon>Blyttiomyces</taxon>
    </lineage>
</organism>
<feature type="domain" description="Integrator complex subunit 6-like beta-barrel" evidence="1">
    <location>
        <begin position="257"/>
        <end position="346"/>
    </location>
</feature>
<name>A0A4P9WD84_9FUNG</name>
<dbReference type="Pfam" id="PF25462">
    <property type="entry name" value="Beta-barrel_INTS6"/>
    <property type="match status" value="1"/>
</dbReference>
<dbReference type="GO" id="GO:0032039">
    <property type="term" value="C:integrator complex"/>
    <property type="evidence" value="ECO:0007669"/>
    <property type="project" value="TreeGrafter"/>
</dbReference>
<dbReference type="AlphaFoldDB" id="A0A4P9WD84"/>
<keyword evidence="3" id="KW-1185">Reference proteome</keyword>
<dbReference type="PANTHER" id="PTHR12957">
    <property type="entry name" value="DEAD/H BOX POLYPEPTIDE 26/DICE1-RELATED"/>
    <property type="match status" value="1"/>
</dbReference>
<gene>
    <name evidence="2" type="ORF">BDK51DRAFT_36508</name>
</gene>
<dbReference type="PANTHER" id="PTHR12957:SF2">
    <property type="entry name" value="INTEGRATOR COMPLEX SUBUNIT 6"/>
    <property type="match status" value="1"/>
</dbReference>
<dbReference type="OrthoDB" id="17307at2759"/>
<dbReference type="Proteomes" id="UP000269721">
    <property type="component" value="Unassembled WGS sequence"/>
</dbReference>
<evidence type="ECO:0000313" key="2">
    <source>
        <dbReference type="EMBL" id="RKO90649.1"/>
    </source>
</evidence>
<dbReference type="EMBL" id="KZ995449">
    <property type="protein sequence ID" value="RKO90649.1"/>
    <property type="molecule type" value="Genomic_DNA"/>
</dbReference>
<proteinExistence type="predicted"/>
<accession>A0A4P9WD84</accession>
<sequence>MTVEGAFYQADGTDADTDKDLLRELKALKAHDMSNAGAAMSSLFQYLNTYRATLNLDRAGDPRENDALRPRVRAHVFKSKALPFVLLGAIAGESRHDVYFLVHGRIAVQRADYDRLDRETAGDFLGGIRRRSTDWSPAAERRSHYAPSPGSQWYVEPFRWDQQLYTFLLASPETPISSWVGAMNEVMYARLTVSFVRGTVFRVSSAQAVSKCIDNCMVNKCHPGVLPRAAVCHIEGVVVDVEEHPSDIRQPQGRRLPNEKVLIFAASSSTRNMPIPESFWPENVRAEPGGDVTLPPRKARPTFLYTTTNDVHVLPENCFYDRFTMDQSSKLVAELKERPPGTCFTVSAPGLILEERKIEDPLLGEPDPAA</sequence>
<dbReference type="InterPro" id="IPR051113">
    <property type="entry name" value="Integrator_subunit6"/>
</dbReference>
<protein>
    <recommendedName>
        <fullName evidence="1">Integrator complex subunit 6-like beta-barrel domain-containing protein</fullName>
    </recommendedName>
</protein>